<dbReference type="PANTHER" id="PTHR45651:SF25">
    <property type="entry name" value="CYCLIC NUCLEOTIDE-GATED ION CHANNEL-LIKE PROTEIN"/>
    <property type="match status" value="1"/>
</dbReference>
<name>A0AAV1XXU2_LUPLU</name>
<feature type="transmembrane region" description="Helical" evidence="4">
    <location>
        <begin position="217"/>
        <end position="242"/>
    </location>
</feature>
<dbReference type="InterPro" id="IPR014710">
    <property type="entry name" value="RmlC-like_jellyroll"/>
</dbReference>
<dbReference type="Gene3D" id="1.10.287.630">
    <property type="entry name" value="Helix hairpin bin"/>
    <property type="match status" value="1"/>
</dbReference>
<dbReference type="CDD" id="cd00038">
    <property type="entry name" value="CAP_ED"/>
    <property type="match status" value="1"/>
</dbReference>
<accession>A0AAV1XXU2</accession>
<feature type="domain" description="Cyclic nucleotide-binding" evidence="5">
    <location>
        <begin position="415"/>
        <end position="494"/>
    </location>
</feature>
<gene>
    <name evidence="6" type="ORF">LLUT_LOCUS27651</name>
</gene>
<feature type="transmembrane region" description="Helical" evidence="4">
    <location>
        <begin position="106"/>
        <end position="129"/>
    </location>
</feature>
<dbReference type="SUPFAM" id="SSF51206">
    <property type="entry name" value="cAMP-binding domain-like"/>
    <property type="match status" value="1"/>
</dbReference>
<evidence type="ECO:0000313" key="7">
    <source>
        <dbReference type="Proteomes" id="UP001497480"/>
    </source>
</evidence>
<evidence type="ECO:0000313" key="6">
    <source>
        <dbReference type="EMBL" id="CAL0326591.1"/>
    </source>
</evidence>
<dbReference type="PANTHER" id="PTHR45651">
    <property type="entry name" value="CYCLIC NUCLEOTIDE-GATED ION CHANNEL 15-RELATED-RELATED"/>
    <property type="match status" value="1"/>
</dbReference>
<dbReference type="GO" id="GO:0034220">
    <property type="term" value="P:monoatomic ion transmembrane transport"/>
    <property type="evidence" value="ECO:0007669"/>
    <property type="project" value="UniProtKB-KW"/>
</dbReference>
<dbReference type="SMART" id="SM00100">
    <property type="entry name" value="cNMP"/>
    <property type="match status" value="1"/>
</dbReference>
<dbReference type="EMBL" id="CAXHTB010000019">
    <property type="protein sequence ID" value="CAL0326591.1"/>
    <property type="molecule type" value="Genomic_DNA"/>
</dbReference>
<keyword evidence="4" id="KW-0472">Membrane</keyword>
<evidence type="ECO:0000256" key="4">
    <source>
        <dbReference type="SAM" id="Phobius"/>
    </source>
</evidence>
<keyword evidence="7" id="KW-1185">Reference proteome</keyword>
<keyword evidence="1" id="KW-0406">Ion transport</keyword>
<dbReference type="FunFam" id="2.60.120.10:FF:000063">
    <property type="entry name" value="cyclic nucleotide-gated ion channel 4"/>
    <property type="match status" value="1"/>
</dbReference>
<organism evidence="6 7">
    <name type="scientific">Lupinus luteus</name>
    <name type="common">European yellow lupine</name>
    <dbReference type="NCBI Taxonomy" id="3873"/>
    <lineage>
        <taxon>Eukaryota</taxon>
        <taxon>Viridiplantae</taxon>
        <taxon>Streptophyta</taxon>
        <taxon>Embryophyta</taxon>
        <taxon>Tracheophyta</taxon>
        <taxon>Spermatophyta</taxon>
        <taxon>Magnoliopsida</taxon>
        <taxon>eudicotyledons</taxon>
        <taxon>Gunneridae</taxon>
        <taxon>Pentapetalae</taxon>
        <taxon>rosids</taxon>
        <taxon>fabids</taxon>
        <taxon>Fabales</taxon>
        <taxon>Fabaceae</taxon>
        <taxon>Papilionoideae</taxon>
        <taxon>50 kb inversion clade</taxon>
        <taxon>genistoids sensu lato</taxon>
        <taxon>core genistoids</taxon>
        <taxon>Genisteae</taxon>
        <taxon>Lupinus</taxon>
    </lineage>
</organism>
<comment type="caution">
    <text evidence="6">The sequence shown here is derived from an EMBL/GenBank/DDBJ whole genome shotgun (WGS) entry which is preliminary data.</text>
</comment>
<dbReference type="InterPro" id="IPR000595">
    <property type="entry name" value="cNMP-bd_dom"/>
</dbReference>
<feature type="transmembrane region" description="Helical" evidence="4">
    <location>
        <begin position="178"/>
        <end position="197"/>
    </location>
</feature>
<dbReference type="AlphaFoldDB" id="A0AAV1XXU2"/>
<sequence>MAKPETITHRNTHHRDTSSDDEESYEDDDVNSMDGEIYNRNSSASVYGGSELRNHLSKKKRVSDPKWVQEWNRIYLMVCAASLFVDPLFAYPLSVNMSNICLFIDGWFAITVTALRCMTDMFYLLNMFLQKPTNHSSYNARSGYRKRGFVLDLLVTLPLPQITLWVIIPVLLEKGLVKLAMIVYFIIFVVQYIPKVYHAACVMRRMHNLNDYIFGTVWWGTALNVIALFLVSHIVGAFWYMLGTERVMECLGDKCGDTSGCSPKILTCKQPIYFGIKNVLKDQTRMSWALNEEARSTCLADAKTYAYGFYAWVVALVTDENRLEKSLFSLFWGVFLNTITSKPQSMKLRMRSINMWMKKKRLPKEIRQRVRIFERQRWAATRGVDESELINELPEGLRKDIKYHLCWDLVRQVPLFQHMDDQVLEHICDRVKSVAFTRGETISREGDPVQRMIFVVRGHLQSSQELHDGVKSYCMLGPGNFSGDELLTWCLRRPFIERLPPSSSTLITLETTEAFVLEAWDVKYVTQHFSYTFVKEKVMRSARYYSPGWRTWAAVAIQLAWRRYKGRNHSTILTTSLSIKKPDKRMPAPSMGEDKLRFYAAMLNSQKPDKKETFDFFD</sequence>
<dbReference type="Proteomes" id="UP001497480">
    <property type="component" value="Unassembled WGS sequence"/>
</dbReference>
<dbReference type="InterPro" id="IPR018490">
    <property type="entry name" value="cNMP-bd_dom_sf"/>
</dbReference>
<evidence type="ECO:0000259" key="5">
    <source>
        <dbReference type="PROSITE" id="PS50042"/>
    </source>
</evidence>
<evidence type="ECO:0000256" key="2">
    <source>
        <dbReference type="ARBA" id="ARBA00023303"/>
    </source>
</evidence>
<dbReference type="SUPFAM" id="SSF81324">
    <property type="entry name" value="Voltage-gated potassium channels"/>
    <property type="match status" value="1"/>
</dbReference>
<feature type="transmembrane region" description="Helical" evidence="4">
    <location>
        <begin position="74"/>
        <end position="94"/>
    </location>
</feature>
<keyword evidence="1" id="KW-0813">Transport</keyword>
<proteinExistence type="predicted"/>
<keyword evidence="1" id="KW-1071">Ligand-gated ion channel</keyword>
<dbReference type="PROSITE" id="PS50042">
    <property type="entry name" value="CNMP_BINDING_3"/>
    <property type="match status" value="1"/>
</dbReference>
<evidence type="ECO:0000256" key="3">
    <source>
        <dbReference type="SAM" id="MobiDB-lite"/>
    </source>
</evidence>
<dbReference type="GO" id="GO:0016020">
    <property type="term" value="C:membrane"/>
    <property type="evidence" value="ECO:0007669"/>
    <property type="project" value="UniProtKB-SubCell"/>
</dbReference>
<keyword evidence="4" id="KW-0812">Transmembrane</keyword>
<feature type="compositionally biased region" description="Acidic residues" evidence="3">
    <location>
        <begin position="19"/>
        <end position="31"/>
    </location>
</feature>
<feature type="transmembrane region" description="Helical" evidence="4">
    <location>
        <begin position="149"/>
        <end position="172"/>
    </location>
</feature>
<reference evidence="6 7" key="1">
    <citation type="submission" date="2024-03" db="EMBL/GenBank/DDBJ databases">
        <authorList>
            <person name="Martinez-Hernandez J."/>
        </authorList>
    </citation>
    <scope>NUCLEOTIDE SEQUENCE [LARGE SCALE GENOMIC DNA]</scope>
</reference>
<dbReference type="Gene3D" id="2.60.120.10">
    <property type="entry name" value="Jelly Rolls"/>
    <property type="match status" value="1"/>
</dbReference>
<feature type="region of interest" description="Disordered" evidence="3">
    <location>
        <begin position="1"/>
        <end position="42"/>
    </location>
</feature>
<dbReference type="Pfam" id="PF00027">
    <property type="entry name" value="cNMP_binding"/>
    <property type="match status" value="1"/>
</dbReference>
<keyword evidence="4" id="KW-1133">Transmembrane helix</keyword>
<keyword evidence="2" id="KW-0407">Ion channel</keyword>
<evidence type="ECO:0000256" key="1">
    <source>
        <dbReference type="ARBA" id="ARBA00023286"/>
    </source>
</evidence>
<protein>
    <recommendedName>
        <fullName evidence="5">Cyclic nucleotide-binding domain-containing protein</fullName>
    </recommendedName>
</protein>